<accession>A0ABQ2CXL5</accession>
<dbReference type="EMBL" id="BMOD01000004">
    <property type="protein sequence ID" value="GGJ30926.1"/>
    <property type="molecule type" value="Genomic_DNA"/>
</dbReference>
<dbReference type="PANTHER" id="PTHR46546">
    <property type="entry name" value="SHEWANELLA-LIKE PROTEIN PHOSPHATASE 1"/>
    <property type="match status" value="1"/>
</dbReference>
<dbReference type="InterPro" id="IPR006186">
    <property type="entry name" value="Ser/Thr-sp_prot-phosphatase"/>
</dbReference>
<dbReference type="Proteomes" id="UP000632222">
    <property type="component" value="Unassembled WGS sequence"/>
</dbReference>
<evidence type="ECO:0000259" key="1">
    <source>
        <dbReference type="Pfam" id="PF00149"/>
    </source>
</evidence>
<evidence type="ECO:0000313" key="2">
    <source>
        <dbReference type="EMBL" id="GGJ30926.1"/>
    </source>
</evidence>
<keyword evidence="3" id="KW-1185">Reference proteome</keyword>
<dbReference type="RefSeq" id="WP_189002176.1">
    <property type="nucleotide sequence ID" value="NZ_BMOD01000004.1"/>
</dbReference>
<dbReference type="Gene3D" id="3.60.21.10">
    <property type="match status" value="1"/>
</dbReference>
<dbReference type="SUPFAM" id="SSF56300">
    <property type="entry name" value="Metallo-dependent phosphatases"/>
    <property type="match status" value="1"/>
</dbReference>
<dbReference type="InterPro" id="IPR029052">
    <property type="entry name" value="Metallo-depent_PP-like"/>
</dbReference>
<organism evidence="2 3">
    <name type="scientific">Deinococcus roseus</name>
    <dbReference type="NCBI Taxonomy" id="392414"/>
    <lineage>
        <taxon>Bacteria</taxon>
        <taxon>Thermotogati</taxon>
        <taxon>Deinococcota</taxon>
        <taxon>Deinococci</taxon>
        <taxon>Deinococcales</taxon>
        <taxon>Deinococcaceae</taxon>
        <taxon>Deinococcus</taxon>
    </lineage>
</organism>
<protein>
    <recommendedName>
        <fullName evidence="1">Calcineurin-like phosphoesterase domain-containing protein</fullName>
    </recommendedName>
</protein>
<reference evidence="3" key="1">
    <citation type="journal article" date="2019" name="Int. J. Syst. Evol. Microbiol.">
        <title>The Global Catalogue of Microorganisms (GCM) 10K type strain sequencing project: providing services to taxonomists for standard genome sequencing and annotation.</title>
        <authorList>
            <consortium name="The Broad Institute Genomics Platform"/>
            <consortium name="The Broad Institute Genome Sequencing Center for Infectious Disease"/>
            <person name="Wu L."/>
            <person name="Ma J."/>
        </authorList>
    </citation>
    <scope>NUCLEOTIDE SEQUENCE [LARGE SCALE GENOMIC DNA]</scope>
    <source>
        <strain evidence="3">JCM 14370</strain>
    </source>
</reference>
<dbReference type="InterPro" id="IPR004843">
    <property type="entry name" value="Calcineurin-like_PHP"/>
</dbReference>
<name>A0ABQ2CXL5_9DEIO</name>
<feature type="domain" description="Calcineurin-like phosphoesterase" evidence="1">
    <location>
        <begin position="1"/>
        <end position="210"/>
    </location>
</feature>
<sequence>MAIFVLSDIHGRLKEMLALLHSHGLIDREVNYTGRNHTLVFLGDYTDRGEHGKEVLDVVMRLSHQAPDQVHALLGNHDLMLLAAALHPNHQGKDARYTLKDFWLNNGGQKRDLRHLQPHHIEWLQSRPALLKLGEYLFMHADSLMYLRYGRNLRDVNWFFRQVMCFGDAALWAILIEEFTERRAFFQDTTLIQPVLEAFGGSCMVHGHTPIHYMLGIERDAVLTLTEPYMYANGKCINVDGGLSDSRARGVILELP</sequence>
<proteinExistence type="predicted"/>
<dbReference type="Pfam" id="PF00149">
    <property type="entry name" value="Metallophos"/>
    <property type="match status" value="1"/>
</dbReference>
<gene>
    <name evidence="2" type="ORF">GCM10008938_16230</name>
</gene>
<dbReference type="PANTHER" id="PTHR46546:SF4">
    <property type="entry name" value="SHEWANELLA-LIKE PROTEIN PHOSPHATASE 1"/>
    <property type="match status" value="1"/>
</dbReference>
<dbReference type="CDD" id="cd00144">
    <property type="entry name" value="MPP_PPP_family"/>
    <property type="match status" value="1"/>
</dbReference>
<dbReference type="PRINTS" id="PR00114">
    <property type="entry name" value="STPHPHTASE"/>
</dbReference>
<evidence type="ECO:0000313" key="3">
    <source>
        <dbReference type="Proteomes" id="UP000632222"/>
    </source>
</evidence>
<comment type="caution">
    <text evidence="2">The sequence shown here is derived from an EMBL/GenBank/DDBJ whole genome shotgun (WGS) entry which is preliminary data.</text>
</comment>